<dbReference type="EMBL" id="BGPR01077991">
    <property type="protein sequence ID" value="GBL68316.1"/>
    <property type="molecule type" value="Genomic_DNA"/>
</dbReference>
<feature type="compositionally biased region" description="Polar residues" evidence="1">
    <location>
        <begin position="199"/>
        <end position="208"/>
    </location>
</feature>
<reference evidence="2 3" key="1">
    <citation type="journal article" date="2019" name="Sci. Rep.">
        <title>Orb-weaving spider Araneus ventricosus genome elucidates the spidroin gene catalogue.</title>
        <authorList>
            <person name="Kono N."/>
            <person name="Nakamura H."/>
            <person name="Ohtoshi R."/>
            <person name="Moran D.A.P."/>
            <person name="Shinohara A."/>
            <person name="Yoshida Y."/>
            <person name="Fujiwara M."/>
            <person name="Mori M."/>
            <person name="Tomita M."/>
            <person name="Arakawa K."/>
        </authorList>
    </citation>
    <scope>NUCLEOTIDE SEQUENCE [LARGE SCALE GENOMIC DNA]</scope>
</reference>
<protein>
    <submittedName>
        <fullName evidence="2">Uncharacterized protein</fullName>
    </submittedName>
</protein>
<evidence type="ECO:0000313" key="2">
    <source>
        <dbReference type="EMBL" id="GBL68316.1"/>
    </source>
</evidence>
<gene>
    <name evidence="2" type="ORF">AVEN_91089_1</name>
</gene>
<name>A0A4Y1ZUH2_ARAVE</name>
<feature type="compositionally biased region" description="Polar residues" evidence="1">
    <location>
        <begin position="162"/>
        <end position="172"/>
    </location>
</feature>
<organism evidence="2 3">
    <name type="scientific">Araneus ventricosus</name>
    <name type="common">Orbweaver spider</name>
    <name type="synonym">Epeira ventricosa</name>
    <dbReference type="NCBI Taxonomy" id="182803"/>
    <lineage>
        <taxon>Eukaryota</taxon>
        <taxon>Metazoa</taxon>
        <taxon>Ecdysozoa</taxon>
        <taxon>Arthropoda</taxon>
        <taxon>Chelicerata</taxon>
        <taxon>Arachnida</taxon>
        <taxon>Araneae</taxon>
        <taxon>Araneomorphae</taxon>
        <taxon>Entelegynae</taxon>
        <taxon>Araneoidea</taxon>
        <taxon>Araneidae</taxon>
        <taxon>Araneus</taxon>
    </lineage>
</organism>
<dbReference type="Proteomes" id="UP000499080">
    <property type="component" value="Unassembled WGS sequence"/>
</dbReference>
<dbReference type="AlphaFoldDB" id="A0A4Y1ZUH2"/>
<proteinExistence type="predicted"/>
<feature type="region of interest" description="Disordered" evidence="1">
    <location>
        <begin position="154"/>
        <end position="308"/>
    </location>
</feature>
<keyword evidence="3" id="KW-1185">Reference proteome</keyword>
<sequence>MFFQLQLNRFLPALTILVGNNGLMYVKLVEIGTLLSKKNPYMYRTQLKHLAVQGMDVLPQAGYDIPQKTLLVHVVPIFLAYRLLMEENIELGQLFLKRLREGFAHKHGMRKFVVNERKAPLLVCVDVKDEKCVSVPEWIDEFIRDLQLQRQEVQKHSVPSAGPSTSGHQTTARVAPKRKCLKTFLQQCKKPRTDESDNESTSPVSSSDVKPEEFFVDPTIKSEPQDSSRMETIPSGEIPEPTPNIKLEPTPAPISMDSTPESANEPTPVPISMDPTPELPNESTPVEPIPESPEELTTSKSPVEPTPERKIHPIPVALVDLSKISFVPAMGIFPEPGDLIVKFHKPPPRVFFIQGDGDGMYWMNIKRDE</sequence>
<evidence type="ECO:0000256" key="1">
    <source>
        <dbReference type="SAM" id="MobiDB-lite"/>
    </source>
</evidence>
<feature type="compositionally biased region" description="Polar residues" evidence="1">
    <location>
        <begin position="256"/>
        <end position="265"/>
    </location>
</feature>
<evidence type="ECO:0000313" key="3">
    <source>
        <dbReference type="Proteomes" id="UP000499080"/>
    </source>
</evidence>
<comment type="caution">
    <text evidence="2">The sequence shown here is derived from an EMBL/GenBank/DDBJ whole genome shotgun (WGS) entry which is preliminary data.</text>
</comment>
<accession>A0A4Y1ZUH2</accession>